<keyword evidence="11" id="KW-0009">Actin-binding</keyword>
<evidence type="ECO:0000256" key="2">
    <source>
        <dbReference type="ARBA" id="ARBA00004204"/>
    </source>
</evidence>
<keyword evidence="9" id="KW-0175">Coiled coil</keyword>
<evidence type="ECO:0000256" key="9">
    <source>
        <dbReference type="ARBA" id="ARBA00023054"/>
    </source>
</evidence>
<dbReference type="InterPro" id="IPR001715">
    <property type="entry name" value="CH_dom"/>
</dbReference>
<evidence type="ECO:0000256" key="13">
    <source>
        <dbReference type="ARBA" id="ARBA00023242"/>
    </source>
</evidence>
<evidence type="ECO:0000256" key="11">
    <source>
        <dbReference type="ARBA" id="ARBA00023203"/>
    </source>
</evidence>
<keyword evidence="13" id="KW-0539">Nucleus</keyword>
<dbReference type="FunFam" id="1.10.418.10:FF:000033">
    <property type="entry name" value="nesprin-1 isoform X1"/>
    <property type="match status" value="1"/>
</dbReference>
<feature type="compositionally biased region" description="Basic and acidic residues" evidence="14">
    <location>
        <begin position="282"/>
        <end position="299"/>
    </location>
</feature>
<dbReference type="GO" id="GO:0005640">
    <property type="term" value="C:nuclear outer membrane"/>
    <property type="evidence" value="ECO:0007669"/>
    <property type="project" value="TreeGrafter"/>
</dbReference>
<dbReference type="PROSITE" id="PS00020">
    <property type="entry name" value="ACTININ_2"/>
    <property type="match status" value="1"/>
</dbReference>
<dbReference type="Ensembl" id="ENSPMET00000021796.1">
    <property type="protein sequence ID" value="ENSPMEP00000030114.1"/>
    <property type="gene ID" value="ENSPMEG00000016459.1"/>
</dbReference>
<evidence type="ECO:0000256" key="8">
    <source>
        <dbReference type="ARBA" id="ARBA00022989"/>
    </source>
</evidence>
<dbReference type="InterPro" id="IPR047291">
    <property type="entry name" value="CH_SYNE1_rpt2"/>
</dbReference>
<dbReference type="InterPro" id="IPR036872">
    <property type="entry name" value="CH_dom_sf"/>
</dbReference>
<accession>A0A3B3YS76</accession>
<evidence type="ECO:0000256" key="3">
    <source>
        <dbReference type="ARBA" id="ARBA00004245"/>
    </source>
</evidence>
<evidence type="ECO:0000256" key="1">
    <source>
        <dbReference type="ARBA" id="ARBA00004126"/>
    </source>
</evidence>
<comment type="subcellular location">
    <subcellularLocation>
        <location evidence="3">Cytoplasm</location>
        <location evidence="3">Cytoskeleton</location>
    </subcellularLocation>
    <subcellularLocation>
        <location evidence="2">Cytoplasm</location>
        <location evidence="2">Myofibril</location>
        <location evidence="2">Sarcomere</location>
    </subcellularLocation>
    <subcellularLocation>
        <location evidence="1">Nucleus membrane</location>
    </subcellularLocation>
</comment>
<dbReference type="GO" id="GO:0007097">
    <property type="term" value="P:nuclear migration"/>
    <property type="evidence" value="ECO:0007669"/>
    <property type="project" value="TreeGrafter"/>
</dbReference>
<dbReference type="PANTHER" id="PTHR47535">
    <property type="entry name" value="MUSCLE-SPECIFIC PROTEIN 300 KDA, ISOFORM G"/>
    <property type="match status" value="1"/>
</dbReference>
<proteinExistence type="inferred from homology"/>
<dbReference type="InterPro" id="IPR001589">
    <property type="entry name" value="Actinin_actin-bd_CS"/>
</dbReference>
<feature type="region of interest" description="Disordered" evidence="14">
    <location>
        <begin position="280"/>
        <end position="299"/>
    </location>
</feature>
<dbReference type="SMART" id="SM00033">
    <property type="entry name" value="CH"/>
    <property type="match status" value="2"/>
</dbReference>
<dbReference type="AlphaFoldDB" id="A0A3B3YS76"/>
<evidence type="ECO:0000313" key="16">
    <source>
        <dbReference type="Ensembl" id="ENSPMEP00000030114.1"/>
    </source>
</evidence>
<dbReference type="CDD" id="cd21243">
    <property type="entry name" value="CH_SYNE1_rpt2"/>
    <property type="match status" value="1"/>
</dbReference>
<feature type="domain" description="Calponin-homology (CH)" evidence="15">
    <location>
        <begin position="17"/>
        <end position="131"/>
    </location>
</feature>
<sequence>MYEQQQPLPHLQHEQEAVQKRTFTKWINSHLAKHVPPLEVKDLFDDIKDGVMLLALLEILSGQKLPCEQGKKLKRIHWVANIGTALKFLEGRKSAYRGSPIRLVNINSTDIVDGRPSIVLGLVWTIILYFQIEELTSSLPELQAFSSSSSSLDSSTSSTDTTSPPVKRRPLALPGGARKALLRWVQQTATKCLGLDVKDFGPSWRTGLAFFAVINALRPNLVDMERVWRRPNRENLQEAFLLAETELGIPQLLDPEDVDVDKPDEKSVMTYVAQFLKHHPDRKQSDLGGKPEEAVTREQRKSQRELKMWLDQLEKEAVHAQETQGSLAQQYQLFKSLQVQLEMKRKQVEGALQSTQRDGMLTVDQALVKQAWERVSNRLLDWHLRLDRSLPAPLGTVGEWLHEAEGALRQEITVQQAHDITASTVHRALEQHKVICRLQLNEVPSFPALSGEYDPICLFKGLLHFCWSLGADRAS</sequence>
<feature type="domain" description="Calponin-homology (CH)" evidence="15">
    <location>
        <begin position="175"/>
        <end position="280"/>
    </location>
</feature>
<evidence type="ECO:0000256" key="7">
    <source>
        <dbReference type="ARBA" id="ARBA00022737"/>
    </source>
</evidence>
<organism evidence="16 17">
    <name type="scientific">Poecilia mexicana</name>
    <dbReference type="NCBI Taxonomy" id="48701"/>
    <lineage>
        <taxon>Eukaryota</taxon>
        <taxon>Metazoa</taxon>
        <taxon>Chordata</taxon>
        <taxon>Craniata</taxon>
        <taxon>Vertebrata</taxon>
        <taxon>Euteleostomi</taxon>
        <taxon>Actinopterygii</taxon>
        <taxon>Neopterygii</taxon>
        <taxon>Teleostei</taxon>
        <taxon>Neoteleostei</taxon>
        <taxon>Acanthomorphata</taxon>
        <taxon>Ovalentaria</taxon>
        <taxon>Atherinomorphae</taxon>
        <taxon>Cyprinodontiformes</taxon>
        <taxon>Poeciliidae</taxon>
        <taxon>Poeciliinae</taxon>
        <taxon>Poecilia</taxon>
    </lineage>
</organism>
<dbReference type="PANTHER" id="PTHR47535:SF9">
    <property type="entry name" value="CALPONIN-HOMOLOGY (CH) DOMAIN-CONTAINING PROTEIN"/>
    <property type="match status" value="1"/>
</dbReference>
<dbReference type="GO" id="GO:0034993">
    <property type="term" value="C:meiotic nuclear membrane microtubule tethering complex"/>
    <property type="evidence" value="ECO:0007669"/>
    <property type="project" value="TreeGrafter"/>
</dbReference>
<evidence type="ECO:0000313" key="17">
    <source>
        <dbReference type="Proteomes" id="UP000261480"/>
    </source>
</evidence>
<evidence type="ECO:0000256" key="10">
    <source>
        <dbReference type="ARBA" id="ARBA00023136"/>
    </source>
</evidence>
<dbReference type="InterPro" id="IPR047290">
    <property type="entry name" value="CH_SYNE1_rpt1"/>
</dbReference>
<dbReference type="GO" id="GO:0005856">
    <property type="term" value="C:cytoskeleton"/>
    <property type="evidence" value="ECO:0007669"/>
    <property type="project" value="UniProtKB-SubCell"/>
</dbReference>
<evidence type="ECO:0000256" key="14">
    <source>
        <dbReference type="SAM" id="MobiDB-lite"/>
    </source>
</evidence>
<dbReference type="PROSITE" id="PS00019">
    <property type="entry name" value="ACTININ_1"/>
    <property type="match status" value="1"/>
</dbReference>
<dbReference type="Gene3D" id="1.10.418.10">
    <property type="entry name" value="Calponin-like domain"/>
    <property type="match status" value="2"/>
</dbReference>
<dbReference type="InterPro" id="IPR052403">
    <property type="entry name" value="LINC-complex_assoc"/>
</dbReference>
<dbReference type="Proteomes" id="UP000261480">
    <property type="component" value="Unplaced"/>
</dbReference>
<keyword evidence="12" id="KW-0206">Cytoskeleton</keyword>
<keyword evidence="7" id="KW-0677">Repeat</keyword>
<keyword evidence="10" id="KW-0472">Membrane</keyword>
<comment type="similarity">
    <text evidence="4">Belongs to the nesprin family.</text>
</comment>
<feature type="compositionally biased region" description="Low complexity" evidence="14">
    <location>
        <begin position="147"/>
        <end position="163"/>
    </location>
</feature>
<dbReference type="GO" id="GO:0030017">
    <property type="term" value="C:sarcomere"/>
    <property type="evidence" value="ECO:0007669"/>
    <property type="project" value="UniProtKB-SubCell"/>
</dbReference>
<protein>
    <recommendedName>
        <fullName evidence="15">Calponin-homology (CH) domain-containing protein</fullName>
    </recommendedName>
</protein>
<dbReference type="PROSITE" id="PS50021">
    <property type="entry name" value="CH"/>
    <property type="match status" value="2"/>
</dbReference>
<dbReference type="FunFam" id="1.10.418.10:FF:000037">
    <property type="entry name" value="nesprin-1 isoform X1"/>
    <property type="match status" value="1"/>
</dbReference>
<evidence type="ECO:0000256" key="6">
    <source>
        <dbReference type="ARBA" id="ARBA00022692"/>
    </source>
</evidence>
<reference evidence="16" key="2">
    <citation type="submission" date="2025-09" db="UniProtKB">
        <authorList>
            <consortium name="Ensembl"/>
        </authorList>
    </citation>
    <scope>IDENTIFICATION</scope>
</reference>
<evidence type="ECO:0000256" key="4">
    <source>
        <dbReference type="ARBA" id="ARBA00008619"/>
    </source>
</evidence>
<keyword evidence="17" id="KW-1185">Reference proteome</keyword>
<dbReference type="SUPFAM" id="SSF47576">
    <property type="entry name" value="Calponin-homology domain, CH-domain"/>
    <property type="match status" value="1"/>
</dbReference>
<evidence type="ECO:0000256" key="12">
    <source>
        <dbReference type="ARBA" id="ARBA00023212"/>
    </source>
</evidence>
<reference evidence="16" key="1">
    <citation type="submission" date="2025-08" db="UniProtKB">
        <authorList>
            <consortium name="Ensembl"/>
        </authorList>
    </citation>
    <scope>IDENTIFICATION</scope>
</reference>
<evidence type="ECO:0000259" key="15">
    <source>
        <dbReference type="PROSITE" id="PS50021"/>
    </source>
</evidence>
<keyword evidence="8" id="KW-1133">Transmembrane helix</keyword>
<dbReference type="Pfam" id="PF00307">
    <property type="entry name" value="CH"/>
    <property type="match status" value="2"/>
</dbReference>
<name>A0A3B3YS76_9TELE</name>
<dbReference type="GO" id="GO:0051015">
    <property type="term" value="F:actin filament binding"/>
    <property type="evidence" value="ECO:0007669"/>
    <property type="project" value="TreeGrafter"/>
</dbReference>
<keyword evidence="5" id="KW-0963">Cytoplasm</keyword>
<evidence type="ECO:0000256" key="5">
    <source>
        <dbReference type="ARBA" id="ARBA00022490"/>
    </source>
</evidence>
<dbReference type="CDD" id="cd21241">
    <property type="entry name" value="CH_SYNE1_rpt1"/>
    <property type="match status" value="1"/>
</dbReference>
<keyword evidence="6" id="KW-0812">Transmembrane</keyword>
<feature type="region of interest" description="Disordered" evidence="14">
    <location>
        <begin position="147"/>
        <end position="172"/>
    </location>
</feature>